<feature type="domain" description="NAD-dependent epimerase/dehydratase" evidence="4">
    <location>
        <begin position="96"/>
        <end position="353"/>
    </location>
</feature>
<dbReference type="Pfam" id="PF01370">
    <property type="entry name" value="Epimerase"/>
    <property type="match status" value="1"/>
</dbReference>
<comment type="similarity">
    <text evidence="2">Belongs to the NAD(P)-dependent epimerase/dehydratase family. Dihydroflavonol-4-reductase subfamily.</text>
</comment>
<keyword evidence="1" id="KW-0560">Oxidoreductase</keyword>
<dbReference type="STRING" id="98403.A0A151GAI9"/>
<dbReference type="GO" id="GO:0016616">
    <property type="term" value="F:oxidoreductase activity, acting on the CH-OH group of donors, NAD or NADP as acceptor"/>
    <property type="evidence" value="ECO:0007669"/>
    <property type="project" value="TreeGrafter"/>
</dbReference>
<proteinExistence type="inferred from homology"/>
<dbReference type="InterPro" id="IPR050425">
    <property type="entry name" value="NAD(P)_dehydrat-like"/>
</dbReference>
<dbReference type="FunCoup" id="A0A151GAI9">
    <property type="interactions" value="195"/>
</dbReference>
<dbReference type="Proteomes" id="UP000076580">
    <property type="component" value="Chromosome 03"/>
</dbReference>
<dbReference type="PANTHER" id="PTHR10366:SF579">
    <property type="entry name" value="3-BETA HYDROXYSTEROID DEHYDROGENASE_ISOMERASE FAMILY PROTEIN (AFU_ORTHOLOGUE AFUA_3G02250)"/>
    <property type="match status" value="1"/>
</dbReference>
<organism evidence="5 6">
    <name type="scientific">Drechmeria coniospora</name>
    <name type="common">Nematophagous fungus</name>
    <name type="synonym">Meria coniospora</name>
    <dbReference type="NCBI Taxonomy" id="98403"/>
    <lineage>
        <taxon>Eukaryota</taxon>
        <taxon>Fungi</taxon>
        <taxon>Dikarya</taxon>
        <taxon>Ascomycota</taxon>
        <taxon>Pezizomycotina</taxon>
        <taxon>Sordariomycetes</taxon>
        <taxon>Hypocreomycetidae</taxon>
        <taxon>Hypocreales</taxon>
        <taxon>Ophiocordycipitaceae</taxon>
        <taxon>Drechmeria</taxon>
    </lineage>
</organism>
<dbReference type="PANTHER" id="PTHR10366">
    <property type="entry name" value="NAD DEPENDENT EPIMERASE/DEHYDRATASE"/>
    <property type="match status" value="1"/>
</dbReference>
<keyword evidence="6" id="KW-1185">Reference proteome</keyword>
<evidence type="ECO:0000313" key="5">
    <source>
        <dbReference type="EMBL" id="KYK54091.1"/>
    </source>
</evidence>
<dbReference type="SUPFAM" id="SSF51735">
    <property type="entry name" value="NAD(P)-binding Rossmann-fold domains"/>
    <property type="match status" value="1"/>
</dbReference>
<feature type="region of interest" description="Disordered" evidence="3">
    <location>
        <begin position="56"/>
        <end position="79"/>
    </location>
</feature>
<sequence>MRGLWSSSLGAGIEREVETRNGAMVPALRRLQCRLGRLSPTTSSCFLHRVEHGTCDTRTDTDTGNETEANLHPDADGGTDVEMPSKVASVEPPATVVVTGANGFIAQHCVAALLETGYRVVGTVRSASKADLVKETHRCHARLEIVVVEDVTSTRAYLDALRSSRPSAILHLAAPFRYDATDFERDLMRPAVGGSVAVLEAAAVLGSVRRVVQTNSFACIYDAAAGPCPGRTYSARDWSPLTYEDGVRAADVPTAYRASKAAAEKAAWRYMRERKPAFDLVSLCPTMVFGPFLPASRPKTIDEVNTSNRLVWSVLSAGPSRQVPPTRGPVWVHVRDVADAHVGAIRVPEAGGRRYLLSGGVYCNQELADLSRGLAGKNLSRIPLGEPGRRESETHFDVDATEAEKVLALRWRSLEDCLSELVPQLFETEQESR</sequence>
<protein>
    <recommendedName>
        <fullName evidence="4">NAD-dependent epimerase/dehydratase domain-containing protein</fullName>
    </recommendedName>
</protein>
<dbReference type="EMBL" id="LAYC01000003">
    <property type="protein sequence ID" value="KYK54091.1"/>
    <property type="molecule type" value="Genomic_DNA"/>
</dbReference>
<dbReference type="RefSeq" id="XP_040653443.1">
    <property type="nucleotide sequence ID" value="XM_040803339.1"/>
</dbReference>
<evidence type="ECO:0000256" key="2">
    <source>
        <dbReference type="ARBA" id="ARBA00023445"/>
    </source>
</evidence>
<dbReference type="GeneID" id="63718690"/>
<dbReference type="Gene3D" id="3.40.50.720">
    <property type="entry name" value="NAD(P)-binding Rossmann-like Domain"/>
    <property type="match status" value="1"/>
</dbReference>
<evidence type="ECO:0000259" key="4">
    <source>
        <dbReference type="Pfam" id="PF01370"/>
    </source>
</evidence>
<dbReference type="InParanoid" id="A0A151GAI9"/>
<name>A0A151GAI9_DRECN</name>
<dbReference type="AlphaFoldDB" id="A0A151GAI9"/>
<evidence type="ECO:0000313" key="6">
    <source>
        <dbReference type="Proteomes" id="UP000076580"/>
    </source>
</evidence>
<dbReference type="InterPro" id="IPR001509">
    <property type="entry name" value="Epimerase_deHydtase"/>
</dbReference>
<gene>
    <name evidence="5" type="ORF">DCS_06047</name>
</gene>
<reference evidence="5 6" key="1">
    <citation type="journal article" date="2016" name="Sci. Rep.">
        <title>Insights into Adaptations to a Near-Obligate Nematode Endoparasitic Lifestyle from the Finished Genome of Drechmeria coniospora.</title>
        <authorList>
            <person name="Zhang L."/>
            <person name="Zhou Z."/>
            <person name="Guo Q."/>
            <person name="Fokkens L."/>
            <person name="Miskei M."/>
            <person name="Pocsi I."/>
            <person name="Zhang W."/>
            <person name="Chen M."/>
            <person name="Wang L."/>
            <person name="Sun Y."/>
            <person name="Donzelli B.G."/>
            <person name="Gibson D.M."/>
            <person name="Nelson D.R."/>
            <person name="Luo J.G."/>
            <person name="Rep M."/>
            <person name="Liu H."/>
            <person name="Yang S."/>
            <person name="Wang J."/>
            <person name="Krasnoff S.B."/>
            <person name="Xu Y."/>
            <person name="Molnar I."/>
            <person name="Lin M."/>
        </authorList>
    </citation>
    <scope>NUCLEOTIDE SEQUENCE [LARGE SCALE GENOMIC DNA]</scope>
    <source>
        <strain evidence="5 6">ARSEF 6962</strain>
    </source>
</reference>
<evidence type="ECO:0000256" key="1">
    <source>
        <dbReference type="ARBA" id="ARBA00023002"/>
    </source>
</evidence>
<dbReference type="InterPro" id="IPR036291">
    <property type="entry name" value="NAD(P)-bd_dom_sf"/>
</dbReference>
<evidence type="ECO:0000256" key="3">
    <source>
        <dbReference type="SAM" id="MobiDB-lite"/>
    </source>
</evidence>
<comment type="caution">
    <text evidence="5">The sequence shown here is derived from an EMBL/GenBank/DDBJ whole genome shotgun (WGS) entry which is preliminary data.</text>
</comment>
<accession>A0A151GAI9</accession>